<sequence>MFKKTISLVAVILLTGTTPAFAEVPKDTMIIGNQAFNIRLMFDPSYKAQILDAMRYANANPDSEGNRPYYYKINQMTQWRTVFGKTPLTEEQIDQWPEITYINSDGESTVYEAGNGAEGTAVNESFSVVDIY</sequence>
<dbReference type="OrthoDB" id="2082500at2"/>
<evidence type="ECO:0000313" key="2">
    <source>
        <dbReference type="EMBL" id="AHM57340.1"/>
    </source>
</evidence>
<evidence type="ECO:0000313" key="3">
    <source>
        <dbReference type="Proteomes" id="UP000019591"/>
    </source>
</evidence>
<dbReference type="RefSeq" id="WP_025436271.1">
    <property type="nucleotide sequence ID" value="NZ_CP007452.1"/>
</dbReference>
<protein>
    <recommendedName>
        <fullName evidence="4">Type II secretion system protein GspG C-terminal domain-containing protein</fullName>
    </recommendedName>
</protein>
<proteinExistence type="predicted"/>
<gene>
    <name evidence="2" type="ORF">EAL2_c20590</name>
</gene>
<evidence type="ECO:0000256" key="1">
    <source>
        <dbReference type="SAM" id="SignalP"/>
    </source>
</evidence>
<dbReference type="KEGG" id="eac:EAL2_c20590"/>
<organism evidence="2 3">
    <name type="scientific">Peptoclostridium acidaminophilum DSM 3953</name>
    <dbReference type="NCBI Taxonomy" id="1286171"/>
    <lineage>
        <taxon>Bacteria</taxon>
        <taxon>Bacillati</taxon>
        <taxon>Bacillota</taxon>
        <taxon>Clostridia</taxon>
        <taxon>Peptostreptococcales</taxon>
        <taxon>Peptoclostridiaceae</taxon>
        <taxon>Peptoclostridium</taxon>
    </lineage>
</organism>
<dbReference type="Proteomes" id="UP000019591">
    <property type="component" value="Chromosome"/>
</dbReference>
<dbReference type="PATRIC" id="fig|1286171.3.peg.2007"/>
<dbReference type="eggNOG" id="ENOG502ZJT1">
    <property type="taxonomic scope" value="Bacteria"/>
</dbReference>
<dbReference type="AlphaFoldDB" id="W8T8X1"/>
<dbReference type="STRING" id="1286171.EAL2_c20590"/>
<accession>W8T8X1</accession>
<keyword evidence="1" id="KW-0732">Signal</keyword>
<feature type="signal peptide" evidence="1">
    <location>
        <begin position="1"/>
        <end position="22"/>
    </location>
</feature>
<reference evidence="2 3" key="1">
    <citation type="journal article" date="2014" name="Genome Announc.">
        <title>Complete Genome Sequence of Amino Acid-Utilizing Eubacterium acidaminophilum al-2 (DSM 3953).</title>
        <authorList>
            <person name="Poehlein A."/>
            <person name="Andreesen J.R."/>
            <person name="Daniel R."/>
        </authorList>
    </citation>
    <scope>NUCLEOTIDE SEQUENCE [LARGE SCALE GENOMIC DNA]</scope>
    <source>
        <strain evidence="2 3">DSM 3953</strain>
    </source>
</reference>
<evidence type="ECO:0008006" key="4">
    <source>
        <dbReference type="Google" id="ProtNLM"/>
    </source>
</evidence>
<name>W8T8X1_PEPAC</name>
<dbReference type="HOGENOM" id="CLU_1913894_0_0_9"/>
<dbReference type="EMBL" id="CP007452">
    <property type="protein sequence ID" value="AHM57340.1"/>
    <property type="molecule type" value="Genomic_DNA"/>
</dbReference>
<feature type="chain" id="PRO_5004913188" description="Type II secretion system protein GspG C-terminal domain-containing protein" evidence="1">
    <location>
        <begin position="23"/>
        <end position="132"/>
    </location>
</feature>
<keyword evidence="3" id="KW-1185">Reference proteome</keyword>